<keyword evidence="6 11" id="KW-0472">Membrane</keyword>
<keyword evidence="3 11" id="KW-0812">Transmembrane</keyword>
<sequence>MSWQNFDAAVGDITIRANRSIYADFTLPYTESGVLMVVPVKDNKEKNVWVFLRPLTWELWVTSFCSFVFVGFVVWFLEHRINEDFRGPPSHEVGLIFWFSFSTMVFAQSNFSLPLNSCFLIRYSELTALMSTTSFHVFPIGSPLVTDVSRKVLNVTEGKTMTRIEKAWFGNQNLCPDPSTSLSSNSLGLESFWGLFLSVGFAAFLALVISLATFICKNRHVLRNIDPEASTWHKIIVLARHWNRKDMESHTFRNLPGQLDRDDKNNRDGVGVMEASSRANAPEGPLGLPQDTLPIANARHQDQAFQTKQKRTFIPPESKDALHGTMVSLIALAKQLKI</sequence>
<dbReference type="InterPro" id="IPR015683">
    <property type="entry name" value="Ionotropic_Glu_rcpt"/>
</dbReference>
<dbReference type="Gene3D" id="3.40.190.10">
    <property type="entry name" value="Periplasmic binding protein-like II"/>
    <property type="match status" value="1"/>
</dbReference>
<dbReference type="Proteomes" id="UP001188597">
    <property type="component" value="Unassembled WGS sequence"/>
</dbReference>
<evidence type="ECO:0000256" key="5">
    <source>
        <dbReference type="ARBA" id="ARBA00023065"/>
    </source>
</evidence>
<evidence type="ECO:0000256" key="7">
    <source>
        <dbReference type="ARBA" id="ARBA00023170"/>
    </source>
</evidence>
<dbReference type="GO" id="GO:0015276">
    <property type="term" value="F:ligand-gated monoatomic ion channel activity"/>
    <property type="evidence" value="ECO:0007669"/>
    <property type="project" value="InterPro"/>
</dbReference>
<dbReference type="EMBL" id="JAVXUP010001536">
    <property type="protein sequence ID" value="KAK3010508.1"/>
    <property type="molecule type" value="Genomic_DNA"/>
</dbReference>
<feature type="transmembrane region" description="Helical" evidence="11">
    <location>
        <begin position="89"/>
        <end position="107"/>
    </location>
</feature>
<evidence type="ECO:0000313" key="13">
    <source>
        <dbReference type="EMBL" id="KAK3010508.1"/>
    </source>
</evidence>
<dbReference type="GO" id="GO:0016020">
    <property type="term" value="C:membrane"/>
    <property type="evidence" value="ECO:0007669"/>
    <property type="project" value="UniProtKB-SubCell"/>
</dbReference>
<keyword evidence="8" id="KW-0325">Glycoprotein</keyword>
<organism evidence="13 14">
    <name type="scientific">Escallonia herrerae</name>
    <dbReference type="NCBI Taxonomy" id="1293975"/>
    <lineage>
        <taxon>Eukaryota</taxon>
        <taxon>Viridiplantae</taxon>
        <taxon>Streptophyta</taxon>
        <taxon>Embryophyta</taxon>
        <taxon>Tracheophyta</taxon>
        <taxon>Spermatophyta</taxon>
        <taxon>Magnoliopsida</taxon>
        <taxon>eudicotyledons</taxon>
        <taxon>Gunneridae</taxon>
        <taxon>Pentapetalae</taxon>
        <taxon>asterids</taxon>
        <taxon>campanulids</taxon>
        <taxon>Escalloniales</taxon>
        <taxon>Escalloniaceae</taxon>
        <taxon>Escallonia</taxon>
    </lineage>
</organism>
<reference evidence="13" key="1">
    <citation type="submission" date="2022-12" db="EMBL/GenBank/DDBJ databases">
        <title>Draft genome assemblies for two species of Escallonia (Escalloniales).</title>
        <authorList>
            <person name="Chanderbali A."/>
            <person name="Dervinis C."/>
            <person name="Anghel I."/>
            <person name="Soltis D."/>
            <person name="Soltis P."/>
            <person name="Zapata F."/>
        </authorList>
    </citation>
    <scope>NUCLEOTIDE SEQUENCE</scope>
    <source>
        <strain evidence="13">UCBG64.0493</strain>
        <tissue evidence="13">Leaf</tissue>
    </source>
</reference>
<keyword evidence="4 11" id="KW-1133">Transmembrane helix</keyword>
<protein>
    <recommendedName>
        <fullName evidence="12">Ionotropic glutamate receptor C-terminal domain-containing protein</fullName>
    </recommendedName>
</protein>
<dbReference type="PANTHER" id="PTHR18966">
    <property type="entry name" value="IONOTROPIC GLUTAMATE RECEPTOR"/>
    <property type="match status" value="1"/>
</dbReference>
<evidence type="ECO:0000256" key="4">
    <source>
        <dbReference type="ARBA" id="ARBA00022989"/>
    </source>
</evidence>
<keyword evidence="7" id="KW-0675">Receptor</keyword>
<dbReference type="AlphaFoldDB" id="A0AA88VM30"/>
<feature type="transmembrane region" description="Helical" evidence="11">
    <location>
        <begin position="192"/>
        <end position="215"/>
    </location>
</feature>
<keyword evidence="10" id="KW-0407">Ion channel</keyword>
<evidence type="ECO:0000256" key="1">
    <source>
        <dbReference type="ARBA" id="ARBA00004141"/>
    </source>
</evidence>
<evidence type="ECO:0000256" key="3">
    <source>
        <dbReference type="ARBA" id="ARBA00022692"/>
    </source>
</evidence>
<comment type="subcellular location">
    <subcellularLocation>
        <location evidence="1">Membrane</location>
        <topology evidence="1">Multi-pass membrane protein</topology>
    </subcellularLocation>
</comment>
<proteinExistence type="predicted"/>
<evidence type="ECO:0000313" key="14">
    <source>
        <dbReference type="Proteomes" id="UP001188597"/>
    </source>
</evidence>
<dbReference type="InterPro" id="IPR001320">
    <property type="entry name" value="Iontro_rcpt_C"/>
</dbReference>
<dbReference type="SMART" id="SM00079">
    <property type="entry name" value="PBPe"/>
    <property type="match status" value="1"/>
</dbReference>
<evidence type="ECO:0000256" key="8">
    <source>
        <dbReference type="ARBA" id="ARBA00023180"/>
    </source>
</evidence>
<keyword evidence="9" id="KW-1071">Ligand-gated ion channel</keyword>
<comment type="caution">
    <text evidence="13">The sequence shown here is derived from an EMBL/GenBank/DDBJ whole genome shotgun (WGS) entry which is preliminary data.</text>
</comment>
<evidence type="ECO:0000256" key="6">
    <source>
        <dbReference type="ARBA" id="ARBA00023136"/>
    </source>
</evidence>
<evidence type="ECO:0000256" key="11">
    <source>
        <dbReference type="SAM" id="Phobius"/>
    </source>
</evidence>
<keyword evidence="2" id="KW-0813">Transport</keyword>
<evidence type="ECO:0000259" key="12">
    <source>
        <dbReference type="SMART" id="SM00079"/>
    </source>
</evidence>
<evidence type="ECO:0000256" key="2">
    <source>
        <dbReference type="ARBA" id="ARBA00022448"/>
    </source>
</evidence>
<evidence type="ECO:0000256" key="9">
    <source>
        <dbReference type="ARBA" id="ARBA00023286"/>
    </source>
</evidence>
<name>A0AA88VM30_9ASTE</name>
<dbReference type="Pfam" id="PF00060">
    <property type="entry name" value="Lig_chan"/>
    <property type="match status" value="1"/>
</dbReference>
<evidence type="ECO:0000256" key="10">
    <source>
        <dbReference type="ARBA" id="ARBA00023303"/>
    </source>
</evidence>
<keyword evidence="14" id="KW-1185">Reference proteome</keyword>
<keyword evidence="5" id="KW-0406">Ion transport</keyword>
<feature type="domain" description="Ionotropic glutamate receptor C-terminal" evidence="12">
    <location>
        <begin position="1"/>
        <end position="171"/>
    </location>
</feature>
<dbReference type="Gene3D" id="1.10.287.70">
    <property type="match status" value="1"/>
</dbReference>
<feature type="transmembrane region" description="Helical" evidence="11">
    <location>
        <begin position="59"/>
        <end position="77"/>
    </location>
</feature>
<accession>A0AA88VM30</accession>
<gene>
    <name evidence="13" type="ORF">RJ639_010733</name>
</gene>
<dbReference type="SUPFAM" id="SSF53850">
    <property type="entry name" value="Periplasmic binding protein-like II"/>
    <property type="match status" value="1"/>
</dbReference>